<protein>
    <submittedName>
        <fullName evidence="2">Uncharacterized protein</fullName>
    </submittedName>
</protein>
<dbReference type="EMBL" id="LT671825">
    <property type="protein sequence ID" value="SHO79094.1"/>
    <property type="molecule type" value="Genomic_DNA"/>
</dbReference>
<gene>
    <name evidence="2" type="ORF">MSYG_3443</name>
</gene>
<dbReference type="VEuPathDB" id="FungiDB:MSYG_3443"/>
<dbReference type="OrthoDB" id="2556658at2759"/>
<evidence type="ECO:0000256" key="1">
    <source>
        <dbReference type="SAM" id="SignalP"/>
    </source>
</evidence>
<evidence type="ECO:0000313" key="2">
    <source>
        <dbReference type="EMBL" id="SHO79094.1"/>
    </source>
</evidence>
<feature type="chain" id="PRO_5012025936" evidence="1">
    <location>
        <begin position="24"/>
        <end position="174"/>
    </location>
</feature>
<name>A0A1M8AA83_MALS4</name>
<keyword evidence="3" id="KW-1185">Reference proteome</keyword>
<reference evidence="3" key="1">
    <citation type="journal article" date="2017" name="Nucleic Acids Res.">
        <title>Proteogenomics produces comprehensive and highly accurate protein-coding gene annotation in a complete genome assembly of Malassezia sympodialis.</title>
        <authorList>
            <person name="Zhu Y."/>
            <person name="Engstroem P.G."/>
            <person name="Tellgren-Roth C."/>
            <person name="Baudo C.D."/>
            <person name="Kennell J.C."/>
            <person name="Sun S."/>
            <person name="Billmyre R.B."/>
            <person name="Schroeder M.S."/>
            <person name="Andersson A."/>
            <person name="Holm T."/>
            <person name="Sigurgeirsson B."/>
            <person name="Wu G."/>
            <person name="Sankaranarayanan S.R."/>
            <person name="Siddharthan R."/>
            <person name="Sanyal K."/>
            <person name="Lundeberg J."/>
            <person name="Nystedt B."/>
            <person name="Boekhout T."/>
            <person name="Dawson T.L. Jr."/>
            <person name="Heitman J."/>
            <person name="Scheynius A."/>
            <person name="Lehtioe J."/>
        </authorList>
    </citation>
    <scope>NUCLEOTIDE SEQUENCE [LARGE SCALE GENOMIC DNA]</scope>
    <source>
        <strain evidence="3">ATCC 42132</strain>
    </source>
</reference>
<sequence>MGTRLVWAGVVLALLGWGLGVHAQGASTNPTPFPSISTPPASMNGQSACVQFGDCTSGPNTAKTETYGSAISSPSSRSVVTLNNGRASSSYVSSVAAAGASQAYAAGSNPASSTPVPPPTSVQFDTKTYTSDNVVVTSTVMPDNAATGTVRMSTLTVLTLAATLLLATGGAIAL</sequence>
<keyword evidence="1" id="KW-0732">Signal</keyword>
<organism evidence="2 3">
    <name type="scientific">Malassezia sympodialis (strain ATCC 42132)</name>
    <name type="common">Atopic eczema-associated yeast</name>
    <dbReference type="NCBI Taxonomy" id="1230383"/>
    <lineage>
        <taxon>Eukaryota</taxon>
        <taxon>Fungi</taxon>
        <taxon>Dikarya</taxon>
        <taxon>Basidiomycota</taxon>
        <taxon>Ustilaginomycotina</taxon>
        <taxon>Malasseziomycetes</taxon>
        <taxon>Malasseziales</taxon>
        <taxon>Malasseziaceae</taxon>
        <taxon>Malassezia</taxon>
    </lineage>
</organism>
<proteinExistence type="predicted"/>
<feature type="signal peptide" evidence="1">
    <location>
        <begin position="1"/>
        <end position="23"/>
    </location>
</feature>
<dbReference type="Proteomes" id="UP000186303">
    <property type="component" value="Chromosome 5"/>
</dbReference>
<dbReference type="AlphaFoldDB" id="A0A1M8AA83"/>
<accession>A0A1M8AA83</accession>
<evidence type="ECO:0000313" key="3">
    <source>
        <dbReference type="Proteomes" id="UP000186303"/>
    </source>
</evidence>